<sequence length="270" mass="30442">MPFLTFLKISFPILLNLGFLNYTYAGMFDRRTSDGRLVFDSLVEQGLPHEALDLLFRMFDYNEGIIPNIDSAVIVDYSKPSTVKRLYLLNLVEGTFESFYVAHGIRSGILEARNFSNLSETWKSSLGFYFAKGTFIGKKNGLSLYLDGVDASNDNARVRNIVLHGAKYVSEDFIRQNGRLGWSEGCFAVSIEHLNYIVTALQTGSLILSYHKDLMKYARRNPQEQALLGDEYIPAGVNQQRVPGEGGGVDFLGFQYQNIFNDSGLHHHLK</sequence>
<proteinExistence type="predicted"/>
<organism evidence="1 2">
    <name type="scientific">Bdellovibrio reynosensis</name>
    <dbReference type="NCBI Taxonomy" id="2835041"/>
    <lineage>
        <taxon>Bacteria</taxon>
        <taxon>Pseudomonadati</taxon>
        <taxon>Bdellovibrionota</taxon>
        <taxon>Bdellovibrionia</taxon>
        <taxon>Bdellovibrionales</taxon>
        <taxon>Pseudobdellovibrionaceae</taxon>
        <taxon>Bdellovibrio</taxon>
    </lineage>
</organism>
<dbReference type="Proteomes" id="UP000830116">
    <property type="component" value="Chromosome"/>
</dbReference>
<name>A0ABY4C8C8_9BACT</name>
<gene>
    <name evidence="1" type="ORF">MNR06_15610</name>
</gene>
<dbReference type="EMBL" id="CP093442">
    <property type="protein sequence ID" value="UOF01128.1"/>
    <property type="molecule type" value="Genomic_DNA"/>
</dbReference>
<dbReference type="InterPro" id="IPR032676">
    <property type="entry name" value="YkuD_2"/>
</dbReference>
<reference evidence="1" key="1">
    <citation type="submission" date="2022-03" db="EMBL/GenBank/DDBJ databases">
        <title>Genome Identification and Characterization of new species Bdellovibrio reynosense LBG001 sp. nov. from a Mexico soil sample.</title>
        <authorList>
            <person name="Camilli A."/>
            <person name="Ajao Y."/>
            <person name="Guo X."/>
        </authorList>
    </citation>
    <scope>NUCLEOTIDE SEQUENCE</scope>
    <source>
        <strain evidence="1">LBG001</strain>
    </source>
</reference>
<evidence type="ECO:0000313" key="1">
    <source>
        <dbReference type="EMBL" id="UOF01128.1"/>
    </source>
</evidence>
<keyword evidence="2" id="KW-1185">Reference proteome</keyword>
<dbReference type="PANTHER" id="PTHR38477">
    <property type="entry name" value="HYPOTHETICAL EXPORTED PROTEIN"/>
    <property type="match status" value="1"/>
</dbReference>
<accession>A0ABY4C8C8</accession>
<dbReference type="RefSeq" id="WP_243537452.1">
    <property type="nucleotide sequence ID" value="NZ_CP093442.1"/>
</dbReference>
<protein>
    <submittedName>
        <fullName evidence="1">Murein L,D-transpeptidase catalytic domain family protein</fullName>
    </submittedName>
</protein>
<dbReference type="PANTHER" id="PTHR38477:SF1">
    <property type="entry name" value="MUREIN L,D-TRANSPEPTIDASE CATALYTIC DOMAIN FAMILY PROTEIN"/>
    <property type="match status" value="1"/>
</dbReference>
<evidence type="ECO:0000313" key="2">
    <source>
        <dbReference type="Proteomes" id="UP000830116"/>
    </source>
</evidence>
<dbReference type="Pfam" id="PF13645">
    <property type="entry name" value="YkuD_2"/>
    <property type="match status" value="1"/>
</dbReference>